<dbReference type="SUPFAM" id="SSF49749">
    <property type="entry name" value="Group II dsDNA viruses VP"/>
    <property type="match status" value="3"/>
</dbReference>
<evidence type="ECO:0000256" key="1">
    <source>
        <dbReference type="ARBA" id="ARBA00004328"/>
    </source>
</evidence>
<dbReference type="Gene3D" id="2.70.9.10">
    <property type="entry name" value="Adenovirus Type 2 Hexon, domain 4"/>
    <property type="match status" value="2"/>
</dbReference>
<feature type="domain" description="Major capsid protein C-terminal" evidence="4">
    <location>
        <begin position="1244"/>
        <end position="1435"/>
    </location>
</feature>
<dbReference type="Pfam" id="PF04451">
    <property type="entry name" value="Capsid_NCLDV"/>
    <property type="match status" value="1"/>
</dbReference>
<sequence>MAGGVFQVSVRGHEDIYLTENANITFFKTVYRRHTNYSRSELDLSFTNKLNFDEEGYCRIEKYGDLLHRLFLVINLPQIDLVYRQLTVGEVQALLLLYDITWTTNKDPKSPFTKIDMIEVKILIDEKLIELNHELDIISQILPLFEDSGEFVPSIWKANNPQYSDNPFLNPDGISDASRAYLEQIIYNNFQYDKYNLQYKIINAHLNDLLNNTDEQLPLSNSTDIQNSMLTTFINYATSEDDNPNTYNDQNLQFLYTVDTANYKFNGTEETSSAVFRPAIAEAYGSIPYTNLDAYKIFDYILKNNPINILSYNDILNYKELLLNSIQYGLQLNVELLINIYSQFTVTSFGFFRSFPVINNTQQIYDINTTFDSNFSLPVDDPSIGICGVNIFPTFVNDPTPLPEQPGSVIHPFTNLKNEYINSFNITNRNYFRDYKFTPYFNDLVTLWQSLNFNTYPNNPTFIEFDEFPMYKPFLDNVYYLNLLWDATNEDIPNALNDYLTNLYGQTFMLSSSLINDINILMNMVKNTTRNKILKNSPPLKYTADSSLILPNPGSLLITAIVSKNSSLSQAGPNGNISMIGFFNIISNITISYKTVPEYVNDIYILGLNVIGSGIPITDPDYPKYQTALPYLIKIIESFMSSYNEIPDYTTWIAQKCNISSDYKYQINVGYPPTYRNMQASIWNYCYQSVVHNFNCLMNTQLLSINNYKLNIGSELTTYLQDINSLYFPICDAVSGVTGCTGPLGPYNQDYDYVRNYGYTSCYSINLPLLGFVCPPSGPYLWPVKYDYLDEQYAILQQEILKYNENRPLLNMGNIILPRSRFYFDKFTNIVDCLTYKIESTTTYVYAPTGPTGSTGATGPIGTTGPYAHWPHGETGCYGPTGSTGSTGPISLICFPQPVSPAMPTCTTSDIVFITQQMLNDKSDQTSVAKNTATDVSCLMQQIGNDFFNSLNQNINPYSPTCIYKYSLWNEAKGITGLNPVDELLKFNTLFAWLFIPNSPIVCSGSNSAANLFAFIKQIEQNYNNFSMETDVLNFMQDYVIQNSSLSALPGLIGHVVDETYNNVYNYYLQQQSNDKKLIIRINGSGNTVGLTTILNRSFTNGSANFAWIQKIGHYIIEQISIKIDDQLIDKHYGEWLEIWHSLTKRIKKEKGYNELIGNVPELTLFNNRGKPEYQLIIPLQFWFNRNIGLALPLIAMQNTDIRIYVKLRPLNQVAYYEQFTSFIKKPKLKCKILAEYIYIEDEERKRFATSKLEYLIDYLQYNGNVMVTQDSINEYGNIEAYMYFKNPCKELVWVLQNNVYVDGNLPFGERKWDLYSYDLGGTINPINNIIIKFNSRNREPIREIEYYNYVQPYEKMYSDPQTGVNIYSFALNPESILPSGAANMSRIDDTSLQITLKPVVIEDMNSGMFGNITFRWGIYALSNNILRVVSGLAGLLWEQ</sequence>
<dbReference type="InterPro" id="IPR031654">
    <property type="entry name" value="Capsid_N"/>
</dbReference>
<evidence type="ECO:0000259" key="5">
    <source>
        <dbReference type="Pfam" id="PF16903"/>
    </source>
</evidence>
<dbReference type="InterPro" id="IPR038519">
    <property type="entry name" value="MCP_C_sf"/>
</dbReference>
<keyword evidence="3" id="KW-0946">Virion</keyword>
<evidence type="ECO:0000259" key="4">
    <source>
        <dbReference type="Pfam" id="PF04451"/>
    </source>
</evidence>
<name>A0A1V0SHL6_9VIRU</name>
<evidence type="ECO:0000256" key="2">
    <source>
        <dbReference type="ARBA" id="ARBA00022561"/>
    </source>
</evidence>
<protein>
    <submittedName>
        <fullName evidence="6">NCLDV major capsid protein</fullName>
    </submittedName>
</protein>
<feature type="domain" description="Major capsid protein N-terminal" evidence="5">
    <location>
        <begin position="25"/>
        <end position="83"/>
    </location>
</feature>
<dbReference type="Gene3D" id="2.70.9.20">
    <property type="entry name" value="Major capsid protein Vp54"/>
    <property type="match status" value="1"/>
</dbReference>
<organism evidence="6">
    <name type="scientific">Klosneuvirus KNV1</name>
    <dbReference type="NCBI Taxonomy" id="1977640"/>
    <lineage>
        <taxon>Viruses</taxon>
        <taxon>Varidnaviria</taxon>
        <taxon>Bamfordvirae</taxon>
        <taxon>Nucleocytoviricota</taxon>
        <taxon>Megaviricetes</taxon>
        <taxon>Imitervirales</taxon>
        <taxon>Mimiviridae</taxon>
        <taxon>Klosneuvirinae</taxon>
        <taxon>Klosneuvirus</taxon>
    </lineage>
</organism>
<evidence type="ECO:0000313" key="6">
    <source>
        <dbReference type="EMBL" id="ARF11207.1"/>
    </source>
</evidence>
<dbReference type="InterPro" id="IPR016112">
    <property type="entry name" value="VP_dsDNA_II"/>
</dbReference>
<feature type="domain" description="Major capsid protein N-terminal" evidence="5">
    <location>
        <begin position="1100"/>
        <end position="1216"/>
    </location>
</feature>
<proteinExistence type="predicted"/>
<dbReference type="EMBL" id="KY684108">
    <property type="protein sequence ID" value="ARF11207.1"/>
    <property type="molecule type" value="Genomic_DNA"/>
</dbReference>
<reference evidence="6" key="1">
    <citation type="journal article" date="2017" name="Science">
        <title>Giant viruses with an expanded complement of translation system components.</title>
        <authorList>
            <person name="Schulz F."/>
            <person name="Yutin N."/>
            <person name="Ivanova N.N."/>
            <person name="Ortega D.R."/>
            <person name="Lee T.K."/>
            <person name="Vierheilig J."/>
            <person name="Daims H."/>
            <person name="Horn M."/>
            <person name="Wagner M."/>
            <person name="Jensen G.J."/>
            <person name="Kyrpides N.C."/>
            <person name="Koonin E.V."/>
            <person name="Woyke T."/>
        </authorList>
    </citation>
    <scope>NUCLEOTIDE SEQUENCE</scope>
    <source>
        <strain evidence="6">KNV1</strain>
    </source>
</reference>
<dbReference type="InterPro" id="IPR007542">
    <property type="entry name" value="MCP_C"/>
</dbReference>
<gene>
    <name evidence="6" type="ORF">Klosneuvirus_1_64</name>
</gene>
<comment type="subcellular location">
    <subcellularLocation>
        <location evidence="1">Virion</location>
    </subcellularLocation>
</comment>
<dbReference type="GO" id="GO:0019028">
    <property type="term" value="C:viral capsid"/>
    <property type="evidence" value="ECO:0007669"/>
    <property type="project" value="UniProtKB-KW"/>
</dbReference>
<dbReference type="GO" id="GO:0005198">
    <property type="term" value="F:structural molecule activity"/>
    <property type="evidence" value="ECO:0007669"/>
    <property type="project" value="InterPro"/>
</dbReference>
<accession>A0A1V0SHL6</accession>
<keyword evidence="2" id="KW-0167">Capsid protein</keyword>
<evidence type="ECO:0000256" key="3">
    <source>
        <dbReference type="ARBA" id="ARBA00022844"/>
    </source>
</evidence>
<dbReference type="Pfam" id="PF16903">
    <property type="entry name" value="Capsid_N"/>
    <property type="match status" value="2"/>
</dbReference>